<organism evidence="1 2">
    <name type="scientific">Aphanothece sacrum FPU1</name>
    <dbReference type="NCBI Taxonomy" id="1920663"/>
    <lineage>
        <taxon>Bacteria</taxon>
        <taxon>Bacillati</taxon>
        <taxon>Cyanobacteriota</taxon>
        <taxon>Cyanophyceae</taxon>
        <taxon>Oscillatoriophycideae</taxon>
        <taxon>Chroococcales</taxon>
        <taxon>Aphanothecaceae</taxon>
        <taxon>Aphanothece</taxon>
    </lineage>
</organism>
<proteinExistence type="predicted"/>
<dbReference type="OrthoDB" id="466466at2"/>
<accession>A0A401IGY1</accession>
<dbReference type="AlphaFoldDB" id="A0A401IGY1"/>
<keyword evidence="2" id="KW-1185">Reference proteome</keyword>
<evidence type="ECO:0000313" key="1">
    <source>
        <dbReference type="EMBL" id="GBF80479.1"/>
    </source>
</evidence>
<dbReference type="Pfam" id="PF21826">
    <property type="entry name" value="DUF6887"/>
    <property type="match status" value="1"/>
</dbReference>
<reference evidence="2" key="1">
    <citation type="submission" date="2017-05" db="EMBL/GenBank/DDBJ databases">
        <title>Physiological properties and genetic analysis related to exopolysaccharide production of fresh-water unicellular cyanobacterium Aphanothece sacrum, Suizenji Nori, that has been cultured as a food source in Japan.</title>
        <authorList>
            <person name="Kanesaki Y."/>
            <person name="Yoshikawa S."/>
            <person name="Ohki K."/>
        </authorList>
    </citation>
    <scope>NUCLEOTIDE SEQUENCE [LARGE SCALE GENOMIC DNA]</scope>
    <source>
        <strain evidence="2">FPU1</strain>
    </source>
</reference>
<dbReference type="EMBL" id="BDQK01000008">
    <property type="protein sequence ID" value="GBF80479.1"/>
    <property type="molecule type" value="Genomic_DNA"/>
</dbReference>
<evidence type="ECO:0000313" key="2">
    <source>
        <dbReference type="Proteomes" id="UP000287247"/>
    </source>
</evidence>
<comment type="caution">
    <text evidence="1">The sequence shown here is derived from an EMBL/GenBank/DDBJ whole genome shotgun (WGS) entry which is preliminary data.</text>
</comment>
<protein>
    <submittedName>
        <fullName evidence="1">Uncharacterized protein</fullName>
    </submittedName>
</protein>
<dbReference type="RefSeq" id="WP_124977046.1">
    <property type="nucleotide sequence ID" value="NZ_BDQK01000008.1"/>
</dbReference>
<gene>
    <name evidence="1" type="ORF">AsFPU1_1880</name>
</gene>
<dbReference type="InterPro" id="IPR054053">
    <property type="entry name" value="DUF6887"/>
</dbReference>
<sequence>MTEPNFNTMNLKKLRQYILSHREDNEAFYTFVDRVDKEKNWINNPPLDSIEDLDNYPNFLEKIKKDKDRKVSENLGDLSF</sequence>
<dbReference type="Proteomes" id="UP000287247">
    <property type="component" value="Unassembled WGS sequence"/>
</dbReference>
<name>A0A401IGY1_APHSA</name>